<dbReference type="InterPro" id="IPR025420">
    <property type="entry name" value="DUF4143"/>
</dbReference>
<accession>A0A3N0B0B4</accession>
<dbReference type="Proteomes" id="UP000278632">
    <property type="component" value="Unassembled WGS sequence"/>
</dbReference>
<organism evidence="2 3">
    <name type="scientific">Paraeggerthella hongkongensis</name>
    <dbReference type="NCBI Taxonomy" id="230658"/>
    <lineage>
        <taxon>Bacteria</taxon>
        <taxon>Bacillati</taxon>
        <taxon>Actinomycetota</taxon>
        <taxon>Coriobacteriia</taxon>
        <taxon>Eggerthellales</taxon>
        <taxon>Eggerthellaceae</taxon>
        <taxon>Paraeggerthella</taxon>
    </lineage>
</organism>
<evidence type="ECO:0000259" key="1">
    <source>
        <dbReference type="Pfam" id="PF13635"/>
    </source>
</evidence>
<dbReference type="EMBL" id="QICD01000026">
    <property type="protein sequence ID" value="RNL40562.1"/>
    <property type="molecule type" value="Genomic_DNA"/>
</dbReference>
<dbReference type="PANTHER" id="PTHR33295:SF7">
    <property type="entry name" value="ATPASE"/>
    <property type="match status" value="1"/>
</dbReference>
<dbReference type="Pfam" id="PF13635">
    <property type="entry name" value="DUF4143"/>
    <property type="match status" value="1"/>
</dbReference>
<reference evidence="3" key="1">
    <citation type="submission" date="2018-05" db="EMBL/GenBank/DDBJ databases">
        <title>Genome Sequencing of selected type strains of the family Eggerthellaceae.</title>
        <authorList>
            <person name="Danylec N."/>
            <person name="Stoll D.A."/>
            <person name="Doetsch A."/>
            <person name="Huch M."/>
        </authorList>
    </citation>
    <scope>NUCLEOTIDE SEQUENCE [LARGE SCALE GENOMIC DNA]</scope>
    <source>
        <strain evidence="3">DSM 16106</strain>
    </source>
</reference>
<gene>
    <name evidence="2" type="ORF">DMP08_10170</name>
</gene>
<protein>
    <recommendedName>
        <fullName evidence="1">DUF4143 domain-containing protein</fullName>
    </recommendedName>
</protein>
<evidence type="ECO:0000313" key="3">
    <source>
        <dbReference type="Proteomes" id="UP000278632"/>
    </source>
</evidence>
<dbReference type="OrthoDB" id="9804306at2"/>
<dbReference type="AlphaFoldDB" id="A0A3N0B0B4"/>
<dbReference type="PANTHER" id="PTHR33295">
    <property type="entry name" value="ATPASE"/>
    <property type="match status" value="1"/>
</dbReference>
<dbReference type="RefSeq" id="WP_123192779.1">
    <property type="nucleotide sequence ID" value="NZ_QICD01000026.1"/>
</dbReference>
<feature type="domain" description="DUF4143" evidence="1">
    <location>
        <begin position="70"/>
        <end position="242"/>
    </location>
</feature>
<comment type="caution">
    <text evidence="2">The sequence shown here is derived from an EMBL/GenBank/DDBJ whole genome shotgun (WGS) entry which is preliminary data.</text>
</comment>
<keyword evidence="3" id="KW-1185">Reference proteome</keyword>
<name>A0A3N0B0B4_9ACTN</name>
<evidence type="ECO:0000313" key="2">
    <source>
        <dbReference type="EMBL" id="RNL40562.1"/>
    </source>
</evidence>
<sequence>MGDETTVPALRSFFEKRAPLGQALHHRVMNDFRKYMLVGGMPQAVSEFIESGDLEQVDRIKRRILTLYQEDVVKFAKGYEARVFAVFDRIPSQLMRKEKKFKLSSLGKNARTRTYEDAFIWLDAAMVVNPCFNAEEPSGSLEMSAEHSTFKYYLGDTGLLVSLAFWDKKYQDNDLYRAILLDKLSVNEGMLAENAVAQMLRANGHRLFFYSRADSDNRANTMEIDFLISGGKKISPVEVKSGRYQKHVSLDKFRNRFGRRLGESYILYTKDIMEKDGIVHLPLYMALFL</sequence>
<proteinExistence type="predicted"/>